<dbReference type="Gene3D" id="3.30.70.580">
    <property type="entry name" value="Pseudouridine synthase I, catalytic domain, N-terminal subdomain"/>
    <property type="match status" value="1"/>
</dbReference>
<evidence type="ECO:0000256" key="4">
    <source>
        <dbReference type="HAMAP-Rule" id="MF_00171"/>
    </source>
</evidence>
<dbReference type="RefSeq" id="WP_131840554.1">
    <property type="nucleotide sequence ID" value="NZ_SLWB01000022.1"/>
</dbReference>
<dbReference type="FunFam" id="3.30.70.580:FF:000001">
    <property type="entry name" value="tRNA pseudouridine synthase A"/>
    <property type="match status" value="1"/>
</dbReference>
<dbReference type="InterPro" id="IPR020103">
    <property type="entry name" value="PsdUridine_synth_cat_dom_sf"/>
</dbReference>
<dbReference type="Proteomes" id="UP000294830">
    <property type="component" value="Unassembled WGS sequence"/>
</dbReference>
<feature type="binding site" evidence="4 6">
    <location>
        <position position="111"/>
    </location>
    <ligand>
        <name>substrate</name>
    </ligand>
</feature>
<dbReference type="GO" id="GO:0031119">
    <property type="term" value="P:tRNA pseudouridine synthesis"/>
    <property type="evidence" value="ECO:0007669"/>
    <property type="project" value="UniProtKB-UniRule"/>
</dbReference>
<gene>
    <name evidence="4" type="primary">truA</name>
    <name evidence="9" type="ORF">CLV25_12222</name>
</gene>
<evidence type="ECO:0000256" key="5">
    <source>
        <dbReference type="PIRSR" id="PIRSR001430-1"/>
    </source>
</evidence>
<reference evidence="9 10" key="1">
    <citation type="submission" date="2019-03" db="EMBL/GenBank/DDBJ databases">
        <title>Genomic Encyclopedia of Archaeal and Bacterial Type Strains, Phase II (KMG-II): from individual species to whole genera.</title>
        <authorList>
            <person name="Goeker M."/>
        </authorList>
    </citation>
    <scope>NUCLEOTIDE SEQUENCE [LARGE SCALE GENOMIC DNA]</scope>
    <source>
        <strain evidence="9 10">RL-C</strain>
    </source>
</reference>
<protein>
    <recommendedName>
        <fullName evidence="4">tRNA pseudouridine synthase A</fullName>
        <ecNumber evidence="4">5.4.99.12</ecNumber>
    </recommendedName>
    <alternativeName>
        <fullName evidence="4">tRNA pseudouridine(38-40) synthase</fullName>
    </alternativeName>
    <alternativeName>
        <fullName evidence="4">tRNA pseudouridylate synthase I</fullName>
    </alternativeName>
    <alternativeName>
        <fullName evidence="4">tRNA-uridine isomerase I</fullName>
    </alternativeName>
</protein>
<dbReference type="GO" id="GO:0160147">
    <property type="term" value="F:tRNA pseudouridine(38-40) synthase activity"/>
    <property type="evidence" value="ECO:0007669"/>
    <property type="project" value="UniProtKB-EC"/>
</dbReference>
<accession>A0A4R2E2E7</accession>
<dbReference type="PANTHER" id="PTHR11142">
    <property type="entry name" value="PSEUDOURIDYLATE SYNTHASE"/>
    <property type="match status" value="1"/>
</dbReference>
<dbReference type="GO" id="GO:0003723">
    <property type="term" value="F:RNA binding"/>
    <property type="evidence" value="ECO:0007669"/>
    <property type="project" value="InterPro"/>
</dbReference>
<name>A0A4R2E2E7_9BACT</name>
<feature type="active site" description="Nucleophile" evidence="4 5">
    <location>
        <position position="53"/>
    </location>
</feature>
<dbReference type="OrthoDB" id="9811823at2"/>
<evidence type="ECO:0000256" key="3">
    <source>
        <dbReference type="ARBA" id="ARBA00023235"/>
    </source>
</evidence>
<evidence type="ECO:0000256" key="7">
    <source>
        <dbReference type="RuleBase" id="RU003792"/>
    </source>
</evidence>
<dbReference type="SUPFAM" id="SSF55120">
    <property type="entry name" value="Pseudouridine synthase"/>
    <property type="match status" value="1"/>
</dbReference>
<keyword evidence="3 4" id="KW-0413">Isomerase</keyword>
<evidence type="ECO:0000256" key="2">
    <source>
        <dbReference type="ARBA" id="ARBA00022694"/>
    </source>
</evidence>
<comment type="similarity">
    <text evidence="1 4 7">Belongs to the tRNA pseudouridine synthase TruA family.</text>
</comment>
<comment type="subunit">
    <text evidence="4">Homodimer.</text>
</comment>
<evidence type="ECO:0000259" key="8">
    <source>
        <dbReference type="Pfam" id="PF01416"/>
    </source>
</evidence>
<dbReference type="NCBIfam" id="TIGR00071">
    <property type="entry name" value="hisT_truA"/>
    <property type="match status" value="1"/>
</dbReference>
<dbReference type="EC" id="5.4.99.12" evidence="4"/>
<dbReference type="AlphaFoldDB" id="A0A4R2E2E7"/>
<dbReference type="InterPro" id="IPR020094">
    <property type="entry name" value="TruA/RsuA/RluB/E/F_N"/>
</dbReference>
<dbReference type="InterPro" id="IPR001406">
    <property type="entry name" value="PsdUridine_synth_TruA"/>
</dbReference>
<proteinExistence type="inferred from homology"/>
<sequence>MSRFKLTLEYDGSAFHGWQLLKGHSSVQGKIMDACREVFKTDRFELYGSGRTDAGVHALGQVAHLDVATQLSTTQMRYKLNDNLPASISIIAIEEVDPKFHARYDAIARSYIYQIATRKTAFGKKYAYWIKDDLNVVDMQAAADMMVGMKDFRSFGDKDSETKSTIVEVTSVNVYRDGESIIVHVVGSHFLWKMVRRMVGVLIEAGRGNINASKLRSFFERHSDEPAKLTVPPSGLYLEHVYYPGEKINDKPIPLLYIR</sequence>
<dbReference type="CDD" id="cd02570">
    <property type="entry name" value="PseudoU_synth_EcTruA"/>
    <property type="match status" value="1"/>
</dbReference>
<comment type="catalytic activity">
    <reaction evidence="4 7">
        <text>uridine(38/39/40) in tRNA = pseudouridine(38/39/40) in tRNA</text>
        <dbReference type="Rhea" id="RHEA:22376"/>
        <dbReference type="Rhea" id="RHEA-COMP:10085"/>
        <dbReference type="Rhea" id="RHEA-COMP:10087"/>
        <dbReference type="ChEBI" id="CHEBI:65314"/>
        <dbReference type="ChEBI" id="CHEBI:65315"/>
        <dbReference type="EC" id="5.4.99.12"/>
    </reaction>
</comment>
<evidence type="ECO:0000313" key="9">
    <source>
        <dbReference type="EMBL" id="TCN61713.1"/>
    </source>
</evidence>
<dbReference type="InterPro" id="IPR020095">
    <property type="entry name" value="PsdUridine_synth_TruA_C"/>
</dbReference>
<feature type="domain" description="Pseudouridine synthase I TruA alpha/beta" evidence="8">
    <location>
        <begin position="9"/>
        <end position="105"/>
    </location>
</feature>
<keyword evidence="2 4" id="KW-0819">tRNA processing</keyword>
<dbReference type="HAMAP" id="MF_00171">
    <property type="entry name" value="TruA"/>
    <property type="match status" value="1"/>
</dbReference>
<dbReference type="InterPro" id="IPR020097">
    <property type="entry name" value="PsdUridine_synth_TruA_a/b_dom"/>
</dbReference>
<dbReference type="Pfam" id="PF01416">
    <property type="entry name" value="PseudoU_synth_1"/>
    <property type="match status" value="2"/>
</dbReference>
<evidence type="ECO:0000256" key="6">
    <source>
        <dbReference type="PIRSR" id="PIRSR001430-2"/>
    </source>
</evidence>
<comment type="caution">
    <text evidence="4">Lacks conserved residue(s) required for the propagation of feature annotation.</text>
</comment>
<comment type="caution">
    <text evidence="9">The sequence shown here is derived from an EMBL/GenBank/DDBJ whole genome shotgun (WGS) entry which is preliminary data.</text>
</comment>
<dbReference type="Gene3D" id="3.30.70.660">
    <property type="entry name" value="Pseudouridine synthase I, catalytic domain, C-terminal subdomain"/>
    <property type="match status" value="1"/>
</dbReference>
<organism evidence="9 10">
    <name type="scientific">Acetobacteroides hydrogenigenes</name>
    <dbReference type="NCBI Taxonomy" id="979970"/>
    <lineage>
        <taxon>Bacteria</taxon>
        <taxon>Pseudomonadati</taxon>
        <taxon>Bacteroidota</taxon>
        <taxon>Bacteroidia</taxon>
        <taxon>Bacteroidales</taxon>
        <taxon>Rikenellaceae</taxon>
        <taxon>Acetobacteroides</taxon>
    </lineage>
</organism>
<evidence type="ECO:0000313" key="10">
    <source>
        <dbReference type="Proteomes" id="UP000294830"/>
    </source>
</evidence>
<dbReference type="PANTHER" id="PTHR11142:SF0">
    <property type="entry name" value="TRNA PSEUDOURIDINE SYNTHASE-LIKE 1"/>
    <property type="match status" value="1"/>
</dbReference>
<keyword evidence="10" id="KW-1185">Reference proteome</keyword>
<dbReference type="PIRSF" id="PIRSF001430">
    <property type="entry name" value="tRNA_psdUrid_synth"/>
    <property type="match status" value="1"/>
</dbReference>
<evidence type="ECO:0000256" key="1">
    <source>
        <dbReference type="ARBA" id="ARBA00009375"/>
    </source>
</evidence>
<comment type="function">
    <text evidence="4">Formation of pseudouridine at positions 38, 39 and 40 in the anticodon stem and loop of transfer RNAs.</text>
</comment>
<feature type="domain" description="Pseudouridine synthase I TruA alpha/beta" evidence="8">
    <location>
        <begin position="142"/>
        <end position="244"/>
    </location>
</feature>
<dbReference type="EMBL" id="SLWB01000022">
    <property type="protein sequence ID" value="TCN61713.1"/>
    <property type="molecule type" value="Genomic_DNA"/>
</dbReference>